<evidence type="ECO:0000313" key="2">
    <source>
        <dbReference type="Proteomes" id="UP001374535"/>
    </source>
</evidence>
<dbReference type="GO" id="GO:0007140">
    <property type="term" value="P:male meiotic nuclear division"/>
    <property type="evidence" value="ECO:0007669"/>
    <property type="project" value="TreeGrafter"/>
</dbReference>
<name>A0AAQ3NK93_VIGMU</name>
<organism evidence="1 2">
    <name type="scientific">Vigna mungo</name>
    <name type="common">Black gram</name>
    <name type="synonym">Phaseolus mungo</name>
    <dbReference type="NCBI Taxonomy" id="3915"/>
    <lineage>
        <taxon>Eukaryota</taxon>
        <taxon>Viridiplantae</taxon>
        <taxon>Streptophyta</taxon>
        <taxon>Embryophyta</taxon>
        <taxon>Tracheophyta</taxon>
        <taxon>Spermatophyta</taxon>
        <taxon>Magnoliopsida</taxon>
        <taxon>eudicotyledons</taxon>
        <taxon>Gunneridae</taxon>
        <taxon>Pentapetalae</taxon>
        <taxon>rosids</taxon>
        <taxon>fabids</taxon>
        <taxon>Fabales</taxon>
        <taxon>Fabaceae</taxon>
        <taxon>Papilionoideae</taxon>
        <taxon>50 kb inversion clade</taxon>
        <taxon>NPAAA clade</taxon>
        <taxon>indigoferoid/millettioid clade</taxon>
        <taxon>Phaseoleae</taxon>
        <taxon>Vigna</taxon>
    </lineage>
</organism>
<dbReference type="GO" id="GO:0042138">
    <property type="term" value="P:meiotic DNA double-strand break formation"/>
    <property type="evidence" value="ECO:0007669"/>
    <property type="project" value="InterPro"/>
</dbReference>
<dbReference type="GO" id="GO:0000212">
    <property type="term" value="P:meiotic spindle organization"/>
    <property type="evidence" value="ECO:0007669"/>
    <property type="project" value="InterPro"/>
</dbReference>
<accession>A0AAQ3NK93</accession>
<reference evidence="1 2" key="1">
    <citation type="journal article" date="2023" name="Life. Sci Alliance">
        <title>Evolutionary insights into 3D genome organization and epigenetic landscape of Vigna mungo.</title>
        <authorList>
            <person name="Junaid A."/>
            <person name="Singh B."/>
            <person name="Bhatia S."/>
        </authorList>
    </citation>
    <scope>NUCLEOTIDE SEQUENCE [LARGE SCALE GENOMIC DNA]</scope>
    <source>
        <strain evidence="1">Urdbean</strain>
    </source>
</reference>
<gene>
    <name evidence="1" type="ORF">V8G54_014572</name>
</gene>
<proteinExistence type="predicted"/>
<dbReference type="PANTHER" id="PTHR35768:SF1">
    <property type="entry name" value="PROTEIN MULTIPOLAR SPINDLE 1"/>
    <property type="match status" value="1"/>
</dbReference>
<sequence>MAEKEDARRSDESLKLAVAISLLRSKILKNANESSALSPSQSNALLGWKRKAKERKQEILRLREDLKDAQDASQCDLFPESAACKCYFFDNFGEGNPKHHGTGCDSRFSDVLRRRFLRQVRFKERRRKIGSPSSSQQRLSLGLIKEDEAEQLRASVDFLVDLCSSLSPMDDSKFANLAHQAVDFILGMCYLFENPVYQAAEFIFLTLKNLLSTGRNHELVEGIVNSLVTRLIKKMCTSLSENGSQYTGTDAQFCVQHLIRKLGSEPYIGQRAILSVCQRLMVLAERLLFCDPFDDDFPEMHDCMFILIQLIEFLVADYLLEWTKAEDFDYVLLEDWVTSIVQARKALELLESRNGLYALYMDRVAGELAKQLGGVSSFLKLKPDIINCLFR</sequence>
<keyword evidence="2" id="KW-1185">Reference proteome</keyword>
<dbReference type="InterPro" id="IPR037500">
    <property type="entry name" value="Msp1"/>
</dbReference>
<evidence type="ECO:0000313" key="1">
    <source>
        <dbReference type="EMBL" id="WVZ10042.1"/>
    </source>
</evidence>
<protein>
    <recommendedName>
        <fullName evidence="3">Protein MULTIPOLAR SPINDLE 1</fullName>
    </recommendedName>
</protein>
<dbReference type="Proteomes" id="UP001374535">
    <property type="component" value="Chromosome 5"/>
</dbReference>
<evidence type="ECO:0008006" key="3">
    <source>
        <dbReference type="Google" id="ProtNLM"/>
    </source>
</evidence>
<dbReference type="EMBL" id="CP144696">
    <property type="protein sequence ID" value="WVZ10042.1"/>
    <property type="molecule type" value="Genomic_DNA"/>
</dbReference>
<dbReference type="PANTHER" id="PTHR35768">
    <property type="entry name" value="PROTEIN MULTIPOLAR SPINDLE 1"/>
    <property type="match status" value="1"/>
</dbReference>
<dbReference type="AlphaFoldDB" id="A0AAQ3NK93"/>
<dbReference type="GO" id="GO:0007059">
    <property type="term" value="P:chromosome segregation"/>
    <property type="evidence" value="ECO:0007669"/>
    <property type="project" value="TreeGrafter"/>
</dbReference>